<comment type="similarity">
    <text evidence="2">Belongs to the ALAD family.</text>
</comment>
<reference evidence="11" key="1">
    <citation type="submission" date="2020-10" db="EMBL/GenBank/DDBJ databases">
        <authorList>
            <person name="Castelo-Branco R."/>
            <person name="Eusebio N."/>
            <person name="Adriana R."/>
            <person name="Vieira A."/>
            <person name="Brugerolle De Fraissinette N."/>
            <person name="Rezende De Castro R."/>
            <person name="Schneider M.P."/>
            <person name="Vasconcelos V."/>
            <person name="Leao P.N."/>
        </authorList>
    </citation>
    <scope>NUCLEOTIDE SEQUENCE</scope>
    <source>
        <strain evidence="11">LEGE 11480</strain>
    </source>
</reference>
<comment type="pathway">
    <text evidence="1">Porphyrin-containing compound metabolism; protoporphyrin-IX biosynthesis; coproporphyrinogen-III from 5-aminolevulinate: step 1/4.</text>
</comment>
<organism evidence="11 12">
    <name type="scientific">Romeriopsis navalis LEGE 11480</name>
    <dbReference type="NCBI Taxonomy" id="2777977"/>
    <lineage>
        <taxon>Bacteria</taxon>
        <taxon>Bacillati</taxon>
        <taxon>Cyanobacteriota</taxon>
        <taxon>Cyanophyceae</taxon>
        <taxon>Leptolyngbyales</taxon>
        <taxon>Leptolyngbyaceae</taxon>
        <taxon>Romeriopsis</taxon>
        <taxon>Romeriopsis navalis</taxon>
    </lineage>
</organism>
<dbReference type="GO" id="GO:0046872">
    <property type="term" value="F:metal ion binding"/>
    <property type="evidence" value="ECO:0007669"/>
    <property type="project" value="InterPro"/>
</dbReference>
<proteinExistence type="inferred from homology"/>
<dbReference type="EC" id="4.2.1.24" evidence="4"/>
<sequence>VKAAVQNGWVDEERIVLETLTSFKRAGADLILTYHAKDAARWIK</sequence>
<dbReference type="Gene3D" id="3.20.20.70">
    <property type="entry name" value="Aldolase class I"/>
    <property type="match status" value="1"/>
</dbReference>
<comment type="caution">
    <text evidence="11">The sequence shown here is derived from an EMBL/GenBank/DDBJ whole genome shotgun (WGS) entry which is preliminary data.</text>
</comment>
<comment type="subunit">
    <text evidence="3">Homooctamer.</text>
</comment>
<dbReference type="GO" id="GO:0004655">
    <property type="term" value="F:porphobilinogen synthase activity"/>
    <property type="evidence" value="ECO:0007669"/>
    <property type="project" value="UniProtKB-EC"/>
</dbReference>
<evidence type="ECO:0000256" key="2">
    <source>
        <dbReference type="ARBA" id="ARBA00008055"/>
    </source>
</evidence>
<dbReference type="EMBL" id="JADEXQ010000100">
    <property type="protein sequence ID" value="MBE9032333.1"/>
    <property type="molecule type" value="Genomic_DNA"/>
</dbReference>
<dbReference type="SUPFAM" id="SSF51569">
    <property type="entry name" value="Aldolase"/>
    <property type="match status" value="1"/>
</dbReference>
<dbReference type="AlphaFoldDB" id="A0A928VRA3"/>
<dbReference type="InterPro" id="IPR001731">
    <property type="entry name" value="ALAD"/>
</dbReference>
<evidence type="ECO:0000256" key="8">
    <source>
        <dbReference type="ARBA" id="ARBA00023244"/>
    </source>
</evidence>
<protein>
    <recommendedName>
        <fullName evidence="5">Delta-aminolevulinic acid dehydratase</fullName>
        <ecNumber evidence="4">4.2.1.24</ecNumber>
    </recommendedName>
    <alternativeName>
        <fullName evidence="9">Porphobilinogen synthase</fullName>
    </alternativeName>
</protein>
<dbReference type="InterPro" id="IPR013785">
    <property type="entry name" value="Aldolase_TIM"/>
</dbReference>
<keyword evidence="7" id="KW-0456">Lyase</keyword>
<keyword evidence="6" id="KW-0350">Heme biosynthesis</keyword>
<comment type="catalytic activity">
    <reaction evidence="10">
        <text>2 5-aminolevulinate = porphobilinogen + 2 H2O + H(+)</text>
        <dbReference type="Rhea" id="RHEA:24064"/>
        <dbReference type="ChEBI" id="CHEBI:15377"/>
        <dbReference type="ChEBI" id="CHEBI:15378"/>
        <dbReference type="ChEBI" id="CHEBI:58126"/>
        <dbReference type="ChEBI" id="CHEBI:356416"/>
        <dbReference type="EC" id="4.2.1.24"/>
    </reaction>
</comment>
<dbReference type="Pfam" id="PF00490">
    <property type="entry name" value="ALAD"/>
    <property type="match status" value="1"/>
</dbReference>
<keyword evidence="12" id="KW-1185">Reference proteome</keyword>
<evidence type="ECO:0000256" key="4">
    <source>
        <dbReference type="ARBA" id="ARBA00012053"/>
    </source>
</evidence>
<dbReference type="GO" id="GO:0006783">
    <property type="term" value="P:heme biosynthetic process"/>
    <property type="evidence" value="ECO:0007669"/>
    <property type="project" value="UniProtKB-KW"/>
</dbReference>
<accession>A0A928VRA3</accession>
<evidence type="ECO:0000256" key="3">
    <source>
        <dbReference type="ARBA" id="ARBA00011823"/>
    </source>
</evidence>
<evidence type="ECO:0000313" key="11">
    <source>
        <dbReference type="EMBL" id="MBE9032333.1"/>
    </source>
</evidence>
<keyword evidence="8" id="KW-0627">Porphyrin biosynthesis</keyword>
<evidence type="ECO:0000256" key="1">
    <source>
        <dbReference type="ARBA" id="ARBA00004694"/>
    </source>
</evidence>
<dbReference type="Proteomes" id="UP000625316">
    <property type="component" value="Unassembled WGS sequence"/>
</dbReference>
<name>A0A928VRA3_9CYAN</name>
<gene>
    <name evidence="11" type="ORF">IQ266_21585</name>
</gene>
<evidence type="ECO:0000256" key="7">
    <source>
        <dbReference type="ARBA" id="ARBA00023239"/>
    </source>
</evidence>
<evidence type="ECO:0000256" key="6">
    <source>
        <dbReference type="ARBA" id="ARBA00023133"/>
    </source>
</evidence>
<evidence type="ECO:0000256" key="5">
    <source>
        <dbReference type="ARBA" id="ARBA00020771"/>
    </source>
</evidence>
<evidence type="ECO:0000313" key="12">
    <source>
        <dbReference type="Proteomes" id="UP000625316"/>
    </source>
</evidence>
<evidence type="ECO:0000256" key="9">
    <source>
        <dbReference type="ARBA" id="ARBA00032837"/>
    </source>
</evidence>
<feature type="non-terminal residue" evidence="11">
    <location>
        <position position="1"/>
    </location>
</feature>
<evidence type="ECO:0000256" key="10">
    <source>
        <dbReference type="ARBA" id="ARBA00047651"/>
    </source>
</evidence>